<dbReference type="SUPFAM" id="SSF53697">
    <property type="entry name" value="SIS domain"/>
    <property type="match status" value="1"/>
</dbReference>
<gene>
    <name evidence="2" type="ORF">FD31_GL000091</name>
</gene>
<dbReference type="GO" id="GO:0016853">
    <property type="term" value="F:isomerase activity"/>
    <property type="evidence" value="ECO:0007669"/>
    <property type="project" value="UniProtKB-KW"/>
</dbReference>
<evidence type="ECO:0000313" key="2">
    <source>
        <dbReference type="EMBL" id="KRM18610.1"/>
    </source>
</evidence>
<dbReference type="InterPro" id="IPR046348">
    <property type="entry name" value="SIS_dom_sf"/>
</dbReference>
<dbReference type="Gene3D" id="3.40.50.10490">
    <property type="entry name" value="Glucose-6-phosphate isomerase like protein, domain 1"/>
    <property type="match status" value="1"/>
</dbReference>
<dbReference type="Proteomes" id="UP000051302">
    <property type="component" value="Unassembled WGS sequence"/>
</dbReference>
<dbReference type="AlphaFoldDB" id="A0A0R1WL67"/>
<dbReference type="NCBIfam" id="NF002805">
    <property type="entry name" value="PRK02947.1"/>
    <property type="match status" value="1"/>
</dbReference>
<dbReference type="CDD" id="cd05013">
    <property type="entry name" value="SIS_RpiR"/>
    <property type="match status" value="1"/>
</dbReference>
<dbReference type="EMBL" id="AZFV01000001">
    <property type="protein sequence ID" value="KRM18610.1"/>
    <property type="molecule type" value="Genomic_DNA"/>
</dbReference>
<protein>
    <submittedName>
        <fullName evidence="2">Sugar isomerase (SIS)</fullName>
    </submittedName>
</protein>
<sequence>MEGIIMKNLMESYYQTINNDMNHVITKEKTAIQQASQMISNSIHHGHKVYFFGTGHSYIVGQEVFARAGGYADFIPILENELGMNHAFKSTLIERTTAYADVLMGLYTFQKDDVIVMTSNSGRNALLIELGLRLKKIGVHIIGITALEASKDSTSRHESGLRLFEIADVVLDNRSVYGDASISHSKEIKTGPTSTIMSCFIAQLIVSDFVENEVQTGQDVPVFRSSNIDGGDAYNERLFAKYKRS</sequence>
<dbReference type="PANTHER" id="PTHR30390:SF7">
    <property type="entry name" value="PHOSPHOHEPTOSE ISOMERASE"/>
    <property type="match status" value="1"/>
</dbReference>
<evidence type="ECO:0000313" key="3">
    <source>
        <dbReference type="Proteomes" id="UP000051302"/>
    </source>
</evidence>
<keyword evidence="3" id="KW-1185">Reference proteome</keyword>
<dbReference type="GO" id="GO:0097367">
    <property type="term" value="F:carbohydrate derivative binding"/>
    <property type="evidence" value="ECO:0007669"/>
    <property type="project" value="InterPro"/>
</dbReference>
<feature type="domain" description="SIS" evidence="1">
    <location>
        <begin position="39"/>
        <end position="220"/>
    </location>
</feature>
<keyword evidence="2" id="KW-0413">Isomerase</keyword>
<dbReference type="InterPro" id="IPR050099">
    <property type="entry name" value="SIS_GmhA/DiaA_subfam"/>
</dbReference>
<dbReference type="InterPro" id="IPR035472">
    <property type="entry name" value="RpiR-like_SIS"/>
</dbReference>
<dbReference type="InterPro" id="IPR001347">
    <property type="entry name" value="SIS_dom"/>
</dbReference>
<proteinExistence type="predicted"/>
<organism evidence="2 3">
    <name type="scientific">Companilactobacillus nantensis DSM 16982</name>
    <dbReference type="NCBI Taxonomy" id="1423774"/>
    <lineage>
        <taxon>Bacteria</taxon>
        <taxon>Bacillati</taxon>
        <taxon>Bacillota</taxon>
        <taxon>Bacilli</taxon>
        <taxon>Lactobacillales</taxon>
        <taxon>Lactobacillaceae</taxon>
        <taxon>Companilactobacillus</taxon>
    </lineage>
</organism>
<dbReference type="GO" id="GO:1901135">
    <property type="term" value="P:carbohydrate derivative metabolic process"/>
    <property type="evidence" value="ECO:0007669"/>
    <property type="project" value="InterPro"/>
</dbReference>
<dbReference type="PATRIC" id="fig|1423774.3.peg.91"/>
<reference evidence="2 3" key="1">
    <citation type="journal article" date="2015" name="Genome Announc.">
        <title>Expanding the biotechnology potential of lactobacilli through comparative genomics of 213 strains and associated genera.</title>
        <authorList>
            <person name="Sun Z."/>
            <person name="Harris H.M."/>
            <person name="McCann A."/>
            <person name="Guo C."/>
            <person name="Argimon S."/>
            <person name="Zhang W."/>
            <person name="Yang X."/>
            <person name="Jeffery I.B."/>
            <person name="Cooney J.C."/>
            <person name="Kagawa T.F."/>
            <person name="Liu W."/>
            <person name="Song Y."/>
            <person name="Salvetti E."/>
            <person name="Wrobel A."/>
            <person name="Rasinkangas P."/>
            <person name="Parkhill J."/>
            <person name="Rea M.C."/>
            <person name="O'Sullivan O."/>
            <person name="Ritari J."/>
            <person name="Douillard F.P."/>
            <person name="Paul Ross R."/>
            <person name="Yang R."/>
            <person name="Briner A.E."/>
            <person name="Felis G.E."/>
            <person name="de Vos W.M."/>
            <person name="Barrangou R."/>
            <person name="Klaenhammer T.R."/>
            <person name="Caufield P.W."/>
            <person name="Cui Y."/>
            <person name="Zhang H."/>
            <person name="O'Toole P.W."/>
        </authorList>
    </citation>
    <scope>NUCLEOTIDE SEQUENCE [LARGE SCALE GENOMIC DNA]</scope>
    <source>
        <strain evidence="2 3">DSM 16982</strain>
    </source>
</reference>
<name>A0A0R1WL67_9LACO</name>
<dbReference type="Pfam" id="PF13580">
    <property type="entry name" value="SIS_2"/>
    <property type="match status" value="1"/>
</dbReference>
<dbReference type="PROSITE" id="PS51464">
    <property type="entry name" value="SIS"/>
    <property type="match status" value="1"/>
</dbReference>
<evidence type="ECO:0000259" key="1">
    <source>
        <dbReference type="PROSITE" id="PS51464"/>
    </source>
</evidence>
<accession>A0A0R1WL67</accession>
<comment type="caution">
    <text evidence="2">The sequence shown here is derived from an EMBL/GenBank/DDBJ whole genome shotgun (WGS) entry which is preliminary data.</text>
</comment>
<dbReference type="PANTHER" id="PTHR30390">
    <property type="entry name" value="SEDOHEPTULOSE 7-PHOSPHATE ISOMERASE / DNAA INITIATOR-ASSOCIATING FACTOR FOR REPLICATION INITIATION"/>
    <property type="match status" value="1"/>
</dbReference>